<dbReference type="GO" id="GO:0006508">
    <property type="term" value="P:proteolysis"/>
    <property type="evidence" value="ECO:0007669"/>
    <property type="project" value="InterPro"/>
</dbReference>
<dbReference type="RefSeq" id="WP_100711971.1">
    <property type="nucleotide sequence ID" value="NZ_NPDY01000001.1"/>
</dbReference>
<evidence type="ECO:0000259" key="1">
    <source>
        <dbReference type="PROSITE" id="PS50240"/>
    </source>
</evidence>
<proteinExistence type="predicted"/>
<dbReference type="InterPro" id="IPR001314">
    <property type="entry name" value="Peptidase_S1A"/>
</dbReference>
<protein>
    <recommendedName>
        <fullName evidence="1">Peptidase S1 domain-containing protein</fullName>
    </recommendedName>
</protein>
<sequence>MKTRIYIFAFTTVLGFASFTFNCEGSSADKVQSEILELVQTQNVNSDLNSLRSGDNFVLNGHIIDGKHPFIVAIQISNLDYICTGAMIAEHWILTSTHCAFPFRFGGGYVRVYYTPSTGSSVQQIHSANGWMHIHPQYTQDSNRKDLALIELTGALYSIQSFPETAFFFTDPRTPWDDPTQSKTYSFSGYGRGSEEGSGIPCMAGTDQIKRFGIGSLQLPVNRGTIQGKGIGDTKPCKGDSGMPFLFSRFINGQTFPMIFAVQSSIFTNAAPETMIGNLIGEEELAWIFETIEPNSPFRIGKEEQEIPWKRTRFEEMPYVDTEIKGIGGKCLDVDGAKTEPGTLVQLYTCNGTVAQKWTIFPNGQIYYRNNLCLYNSSSEGFQLSVQTCVDSNFLYKFALQKKLLNGGLLTGPFGDVTKLCITARNGSSEDRTPVEMKPCLGSGEPAQTWTWTN</sequence>
<evidence type="ECO:0000313" key="2">
    <source>
        <dbReference type="EMBL" id="PJZ71028.1"/>
    </source>
</evidence>
<dbReference type="PROSITE" id="PS50240">
    <property type="entry name" value="TRYPSIN_DOM"/>
    <property type="match status" value="1"/>
</dbReference>
<name>A0A2M9ZR56_9LEPT</name>
<dbReference type="OrthoDB" id="9813836at2"/>
<dbReference type="AlphaFoldDB" id="A0A2M9ZR56"/>
<dbReference type="PRINTS" id="PR00722">
    <property type="entry name" value="CHYMOTRYPSIN"/>
</dbReference>
<reference evidence="4 5" key="1">
    <citation type="submission" date="2017-07" db="EMBL/GenBank/DDBJ databases">
        <title>Leptospira spp. isolated from tropical soils.</title>
        <authorList>
            <person name="Thibeaux R."/>
            <person name="Iraola G."/>
            <person name="Ferres I."/>
            <person name="Bierque E."/>
            <person name="Girault D."/>
            <person name="Soupe-Gilbert M.-E."/>
            <person name="Picardeau M."/>
            <person name="Goarant C."/>
        </authorList>
    </citation>
    <scope>NUCLEOTIDE SEQUENCE [LARGE SCALE GENOMIC DNA]</scope>
    <source>
        <strain evidence="3 5">FH1-B-B1</strain>
        <strain evidence="2 4">FH1-B-C1</strain>
    </source>
</reference>
<dbReference type="Proteomes" id="UP000231962">
    <property type="component" value="Unassembled WGS sequence"/>
</dbReference>
<dbReference type="InterPro" id="IPR009003">
    <property type="entry name" value="Peptidase_S1_PA"/>
</dbReference>
<evidence type="ECO:0000313" key="3">
    <source>
        <dbReference type="EMBL" id="PJZ74560.1"/>
    </source>
</evidence>
<dbReference type="Gene3D" id="2.80.10.50">
    <property type="match status" value="1"/>
</dbReference>
<organism evidence="3 5">
    <name type="scientific">Leptospira perolatii</name>
    <dbReference type="NCBI Taxonomy" id="2023191"/>
    <lineage>
        <taxon>Bacteria</taxon>
        <taxon>Pseudomonadati</taxon>
        <taxon>Spirochaetota</taxon>
        <taxon>Spirochaetia</taxon>
        <taxon>Leptospirales</taxon>
        <taxon>Leptospiraceae</taxon>
        <taxon>Leptospira</taxon>
    </lineage>
</organism>
<dbReference type="SUPFAM" id="SSF50494">
    <property type="entry name" value="Trypsin-like serine proteases"/>
    <property type="match status" value="1"/>
</dbReference>
<dbReference type="PROSITE" id="PS50231">
    <property type="entry name" value="RICIN_B_LECTIN"/>
    <property type="match status" value="1"/>
</dbReference>
<dbReference type="Pfam" id="PF00089">
    <property type="entry name" value="Trypsin"/>
    <property type="match status" value="1"/>
</dbReference>
<dbReference type="Gene3D" id="2.40.10.10">
    <property type="entry name" value="Trypsin-like serine proteases"/>
    <property type="match status" value="1"/>
</dbReference>
<dbReference type="InterPro" id="IPR001254">
    <property type="entry name" value="Trypsin_dom"/>
</dbReference>
<dbReference type="EMBL" id="NPDZ01000001">
    <property type="protein sequence ID" value="PJZ74560.1"/>
    <property type="molecule type" value="Genomic_DNA"/>
</dbReference>
<dbReference type="SMART" id="SM00020">
    <property type="entry name" value="Tryp_SPc"/>
    <property type="match status" value="1"/>
</dbReference>
<evidence type="ECO:0000313" key="5">
    <source>
        <dbReference type="Proteomes" id="UP000231990"/>
    </source>
</evidence>
<dbReference type="SUPFAM" id="SSF50370">
    <property type="entry name" value="Ricin B-like lectins"/>
    <property type="match status" value="1"/>
</dbReference>
<dbReference type="PANTHER" id="PTHR24260:SF136">
    <property type="entry name" value="GH08193P-RELATED"/>
    <property type="match status" value="1"/>
</dbReference>
<dbReference type="CDD" id="cd00161">
    <property type="entry name" value="beta-trefoil_Ricin-like"/>
    <property type="match status" value="1"/>
</dbReference>
<dbReference type="GO" id="GO:0004252">
    <property type="term" value="F:serine-type endopeptidase activity"/>
    <property type="evidence" value="ECO:0007669"/>
    <property type="project" value="InterPro"/>
</dbReference>
<feature type="domain" description="Peptidase S1" evidence="1">
    <location>
        <begin position="58"/>
        <end position="293"/>
    </location>
</feature>
<accession>A0A2M9ZR56</accession>
<dbReference type="InterPro" id="IPR000772">
    <property type="entry name" value="Ricin_B_lectin"/>
</dbReference>
<dbReference type="Pfam" id="PF00652">
    <property type="entry name" value="Ricin_B_lectin"/>
    <property type="match status" value="1"/>
</dbReference>
<dbReference type="PANTHER" id="PTHR24260">
    <property type="match status" value="1"/>
</dbReference>
<evidence type="ECO:0000313" key="4">
    <source>
        <dbReference type="Proteomes" id="UP000231962"/>
    </source>
</evidence>
<dbReference type="EMBL" id="NPDY01000001">
    <property type="protein sequence ID" value="PJZ71028.1"/>
    <property type="molecule type" value="Genomic_DNA"/>
</dbReference>
<comment type="caution">
    <text evidence="3">The sequence shown here is derived from an EMBL/GenBank/DDBJ whole genome shotgun (WGS) entry which is preliminary data.</text>
</comment>
<dbReference type="SMART" id="SM00458">
    <property type="entry name" value="RICIN"/>
    <property type="match status" value="1"/>
</dbReference>
<dbReference type="Proteomes" id="UP000231990">
    <property type="component" value="Unassembled WGS sequence"/>
</dbReference>
<dbReference type="InterPro" id="IPR051333">
    <property type="entry name" value="CLIP_Serine_Protease"/>
</dbReference>
<dbReference type="InterPro" id="IPR043504">
    <property type="entry name" value="Peptidase_S1_PA_chymotrypsin"/>
</dbReference>
<gene>
    <name evidence="2" type="ORF">CH360_00395</name>
    <name evidence="3" type="ORF">CH373_00395</name>
</gene>
<keyword evidence="4" id="KW-1185">Reference proteome</keyword>
<dbReference type="InterPro" id="IPR035992">
    <property type="entry name" value="Ricin_B-like_lectins"/>
</dbReference>